<dbReference type="Gene3D" id="3.30.300.20">
    <property type="match status" value="1"/>
</dbReference>
<evidence type="ECO:0000313" key="2">
    <source>
        <dbReference type="Proteomes" id="UP000652681"/>
    </source>
</evidence>
<dbReference type="Proteomes" id="UP000652681">
    <property type="component" value="Unassembled WGS sequence"/>
</dbReference>
<dbReference type="PANTHER" id="PTHR39624:SF2">
    <property type="entry name" value="OSMC-LIKE PROTEIN"/>
    <property type="match status" value="1"/>
</dbReference>
<evidence type="ECO:0000313" key="1">
    <source>
        <dbReference type="EMBL" id="MBC9811155.1"/>
    </source>
</evidence>
<dbReference type="EMBL" id="JACVEL010000001">
    <property type="protein sequence ID" value="MBC9811155.1"/>
    <property type="molecule type" value="Genomic_DNA"/>
</dbReference>
<dbReference type="AlphaFoldDB" id="A0A8J6U1I1"/>
<gene>
    <name evidence="1" type="ORF">H9Y05_01590</name>
</gene>
<name>A0A8J6U1I1_9FLAO</name>
<dbReference type="Pfam" id="PF02566">
    <property type="entry name" value="OsmC"/>
    <property type="match status" value="1"/>
</dbReference>
<dbReference type="InterPro" id="IPR036102">
    <property type="entry name" value="OsmC/Ohrsf"/>
</dbReference>
<keyword evidence="2" id="KW-1185">Reference proteome</keyword>
<comment type="caution">
    <text evidence="1">The sequence shown here is derived from an EMBL/GenBank/DDBJ whole genome shotgun (WGS) entry which is preliminary data.</text>
</comment>
<dbReference type="RefSeq" id="WP_163492364.1">
    <property type="nucleotide sequence ID" value="NZ_JACVEL010000001.1"/>
</dbReference>
<dbReference type="InterPro" id="IPR015946">
    <property type="entry name" value="KH_dom-like_a/b"/>
</dbReference>
<sequence length="134" mass="14563">MSTARVEYLGGLRTKCTHLKSGTEILTDAPVDNHGKGEAFSPTDLVATAYASCMLSIIGIYCNEHGLNYTHGEAEVTKIMGTAPRRITEIIIEMDLSGNGWTSEEQEKVSRAAKACPVAKSVHEEITIVFDITF</sequence>
<dbReference type="SUPFAM" id="SSF82784">
    <property type="entry name" value="OsmC-like"/>
    <property type="match status" value="1"/>
</dbReference>
<reference evidence="1" key="1">
    <citation type="submission" date="2020-09" db="EMBL/GenBank/DDBJ databases">
        <title>Taishania pollutisoli gen. nov., sp. nov., Isolated from Tetrabromobisphenol A-Contaminated Soil.</title>
        <authorList>
            <person name="Chen Q."/>
        </authorList>
    </citation>
    <scope>NUCLEOTIDE SEQUENCE</scope>
    <source>
        <strain evidence="1">CZZ-1</strain>
    </source>
</reference>
<dbReference type="InterPro" id="IPR003718">
    <property type="entry name" value="OsmC/Ohr_fam"/>
</dbReference>
<dbReference type="PANTHER" id="PTHR39624">
    <property type="entry name" value="PROTEIN INVOLVED IN RIMO-MEDIATED BETA-METHYLTHIOLATION OF RIBOSOMAL PROTEIN S12 YCAO"/>
    <property type="match status" value="1"/>
</dbReference>
<protein>
    <submittedName>
        <fullName evidence="1">OsmC family protein</fullName>
    </submittedName>
</protein>
<accession>A0A8J6U1I1</accession>
<organism evidence="1 2">
    <name type="scientific">Taishania pollutisoli</name>
    <dbReference type="NCBI Taxonomy" id="2766479"/>
    <lineage>
        <taxon>Bacteria</taxon>
        <taxon>Pseudomonadati</taxon>
        <taxon>Bacteroidota</taxon>
        <taxon>Flavobacteriia</taxon>
        <taxon>Flavobacteriales</taxon>
        <taxon>Crocinitomicaceae</taxon>
        <taxon>Taishania</taxon>
    </lineage>
</organism>
<proteinExistence type="predicted"/>